<dbReference type="PRINTS" id="PR00412">
    <property type="entry name" value="EPOXHYDRLASE"/>
</dbReference>
<evidence type="ECO:0000313" key="2">
    <source>
        <dbReference type="EMBL" id="WNM57110.1"/>
    </source>
</evidence>
<organism evidence="2 3">
    <name type="scientific">Candidatus Nitrospira allomarina</name>
    <dbReference type="NCBI Taxonomy" id="3020900"/>
    <lineage>
        <taxon>Bacteria</taxon>
        <taxon>Pseudomonadati</taxon>
        <taxon>Nitrospirota</taxon>
        <taxon>Nitrospiria</taxon>
        <taxon>Nitrospirales</taxon>
        <taxon>Nitrospiraceae</taxon>
        <taxon>Nitrospira</taxon>
    </lineage>
</organism>
<dbReference type="InterPro" id="IPR000639">
    <property type="entry name" value="Epox_hydrolase-like"/>
</dbReference>
<evidence type="ECO:0000259" key="1">
    <source>
        <dbReference type="Pfam" id="PF00561"/>
    </source>
</evidence>
<dbReference type="EMBL" id="CP116967">
    <property type="protein sequence ID" value="WNM57110.1"/>
    <property type="molecule type" value="Genomic_DNA"/>
</dbReference>
<dbReference type="RefSeq" id="WP_312641224.1">
    <property type="nucleotide sequence ID" value="NZ_CP116967.1"/>
</dbReference>
<dbReference type="PRINTS" id="PR00111">
    <property type="entry name" value="ABHYDROLASE"/>
</dbReference>
<dbReference type="InterPro" id="IPR000073">
    <property type="entry name" value="AB_hydrolase_1"/>
</dbReference>
<protein>
    <submittedName>
        <fullName evidence="2">Alpha/beta hydrolase</fullName>
    </submittedName>
</protein>
<keyword evidence="3" id="KW-1185">Reference proteome</keyword>
<dbReference type="InterPro" id="IPR029058">
    <property type="entry name" value="AB_hydrolase_fold"/>
</dbReference>
<reference evidence="2 3" key="1">
    <citation type="submission" date="2023-01" db="EMBL/GenBank/DDBJ databases">
        <title>Cultivation and genomic characterization of new, ubiquitous marine nitrite-oxidizing bacteria from the Nitrospirales.</title>
        <authorList>
            <person name="Mueller A.J."/>
            <person name="Daebeler A."/>
            <person name="Herbold C.W."/>
            <person name="Kirkegaard R.H."/>
            <person name="Daims H."/>
        </authorList>
    </citation>
    <scope>NUCLEOTIDE SEQUENCE [LARGE SCALE GENOMIC DNA]</scope>
    <source>
        <strain evidence="2 3">VA</strain>
    </source>
</reference>
<dbReference type="PROSITE" id="PS51257">
    <property type="entry name" value="PROKAR_LIPOPROTEIN"/>
    <property type="match status" value="1"/>
</dbReference>
<keyword evidence="2" id="KW-0378">Hydrolase</keyword>
<proteinExistence type="predicted"/>
<feature type="domain" description="AB hydrolase-1" evidence="1">
    <location>
        <begin position="63"/>
        <end position="303"/>
    </location>
</feature>
<name>A0AA96GBS9_9BACT</name>
<accession>A0AA96GBS9</accession>
<dbReference type="Gene3D" id="3.40.50.1820">
    <property type="entry name" value="alpha/beta hydrolase"/>
    <property type="match status" value="1"/>
</dbReference>
<sequence length="318" mass="36283">MRGRSDFRSRLLLFMAALGCLTILGCSSLRTLPSGIELIQRVPYQITRVNTHRIAYLDVGQGPPLIFIHGFGGSMWQWEHQYSVLAHTHRVIILDLLGSGLSDKPEAAYTPKYLLEFFREFMDALDIPRATLVGNSMGAGLAMAMALDYPERVDRLVLISGFPAQVETSIASPHYKSFLYHRPPLWLAKLGNWMAGKKTTEHILKEIIYNSALISPTIIDRSFHNRQRGDFLAPLYSLMDNIKTWEGQYGNRLQKISHQVLLLWGEHDRVFPLEVGERVKDQLPHVEWHVIPEAGHLAQWEAPTIVNQYILSFLERKS</sequence>
<dbReference type="Proteomes" id="UP001302719">
    <property type="component" value="Chromosome"/>
</dbReference>
<evidence type="ECO:0000313" key="3">
    <source>
        <dbReference type="Proteomes" id="UP001302719"/>
    </source>
</evidence>
<dbReference type="PANTHER" id="PTHR46438:SF11">
    <property type="entry name" value="LIPASE-RELATED"/>
    <property type="match status" value="1"/>
</dbReference>
<dbReference type="KEGG" id="nall:PP769_14145"/>
<dbReference type="GO" id="GO:0016787">
    <property type="term" value="F:hydrolase activity"/>
    <property type="evidence" value="ECO:0007669"/>
    <property type="project" value="UniProtKB-KW"/>
</dbReference>
<dbReference type="AlphaFoldDB" id="A0AA96GBS9"/>
<gene>
    <name evidence="2" type="ORF">PP769_14145</name>
</gene>
<dbReference type="SUPFAM" id="SSF53474">
    <property type="entry name" value="alpha/beta-Hydrolases"/>
    <property type="match status" value="1"/>
</dbReference>
<dbReference type="Pfam" id="PF00561">
    <property type="entry name" value="Abhydrolase_1"/>
    <property type="match status" value="1"/>
</dbReference>
<dbReference type="PANTHER" id="PTHR46438">
    <property type="entry name" value="ALPHA/BETA-HYDROLASES SUPERFAMILY PROTEIN"/>
    <property type="match status" value="1"/>
</dbReference>